<evidence type="ECO:0000313" key="3">
    <source>
        <dbReference type="EMBL" id="KAG5181634.1"/>
    </source>
</evidence>
<dbReference type="AlphaFoldDB" id="A0A835YVB4"/>
<feature type="domain" description="Protein kinase" evidence="2">
    <location>
        <begin position="246"/>
        <end position="639"/>
    </location>
</feature>
<evidence type="ECO:0000313" key="4">
    <source>
        <dbReference type="Proteomes" id="UP000664859"/>
    </source>
</evidence>
<dbReference type="GO" id="GO:0004674">
    <property type="term" value="F:protein serine/threonine kinase activity"/>
    <property type="evidence" value="ECO:0007669"/>
    <property type="project" value="TreeGrafter"/>
</dbReference>
<proteinExistence type="predicted"/>
<evidence type="ECO:0000256" key="1">
    <source>
        <dbReference type="SAM" id="MobiDB-lite"/>
    </source>
</evidence>
<dbReference type="InterPro" id="IPR000719">
    <property type="entry name" value="Prot_kinase_dom"/>
</dbReference>
<dbReference type="SUPFAM" id="SSF56112">
    <property type="entry name" value="Protein kinase-like (PK-like)"/>
    <property type="match status" value="1"/>
</dbReference>
<dbReference type="PANTHER" id="PTHR44167">
    <property type="entry name" value="OVARIAN-SPECIFIC SERINE/THREONINE-PROTEIN KINASE LOK-RELATED"/>
    <property type="match status" value="1"/>
</dbReference>
<dbReference type="SMART" id="SM00220">
    <property type="entry name" value="S_TKc"/>
    <property type="match status" value="1"/>
</dbReference>
<dbReference type="OrthoDB" id="10670095at2759"/>
<dbReference type="GO" id="GO:0005524">
    <property type="term" value="F:ATP binding"/>
    <property type="evidence" value="ECO:0007669"/>
    <property type="project" value="InterPro"/>
</dbReference>
<dbReference type="PROSITE" id="PS50011">
    <property type="entry name" value="PROTEIN_KINASE_DOM"/>
    <property type="match status" value="1"/>
</dbReference>
<keyword evidence="4" id="KW-1185">Reference proteome</keyword>
<organism evidence="3 4">
    <name type="scientific">Tribonema minus</name>
    <dbReference type="NCBI Taxonomy" id="303371"/>
    <lineage>
        <taxon>Eukaryota</taxon>
        <taxon>Sar</taxon>
        <taxon>Stramenopiles</taxon>
        <taxon>Ochrophyta</taxon>
        <taxon>PX clade</taxon>
        <taxon>Xanthophyceae</taxon>
        <taxon>Tribonematales</taxon>
        <taxon>Tribonemataceae</taxon>
        <taxon>Tribonema</taxon>
    </lineage>
</organism>
<sequence>MQGLCDLALNTVNIPYSSSVSDDDVLEQQPLAETLFRDRLHTHIETPLQLKMFEALTEQKKLLADQPTALVVKLKGGEERTILAISRDDRERHRVMKARSEDPGIFGVQVNSYADAALPPPTPFGLMERYRCLPDPKGQVTGGMGFIVKALSVRTGETVGVKFFTRAEDRAEDRYCLKELKTSLLMHQPLHASPYFSPAAATAGVGAVKTPPTPRPSTAASLRTPTASCGAAAVAAANALIKPLGAHGRRAIGIGALDSIASGGRDGGGGGGGGSSSGGSGSSSSGGRRNAVGTAAWATPDRSAAVAATAGGAGGAMGAADDDSAGLQHILRVREVLCRAQVFAGGESGTPTKYFANALVLDWADGGDLHQFVNDRHAGTPRDALAVLLQASCNSITTLFFDRDVKPENFLLMPPKEGPPGGRYAHSARPPLRGMCLKLSDFGFAKKLSGLTTEDLSDDPTTCYQPPERWSALEQRCAEKLREYRAIERAPEDLQLLSAGDIFSLGISAFFTLAIEAILDRRGARFEGGVAVAIDDWGDDGDGDAQEEEEDPEGLLGKYTNRIHTLNLFQEAPGERLFGLLNWGPAGCSQKLFWRHWAAYGLNVPQDLRRVLDCMLHPRPECRWTVGEVLQYIRTNAYCISELQCSPYGASYE</sequence>
<dbReference type="Gene3D" id="1.10.510.10">
    <property type="entry name" value="Transferase(Phosphotransferase) domain 1"/>
    <property type="match status" value="1"/>
</dbReference>
<accession>A0A835YVB4</accession>
<comment type="caution">
    <text evidence="3">The sequence shown here is derived from an EMBL/GenBank/DDBJ whole genome shotgun (WGS) entry which is preliminary data.</text>
</comment>
<reference evidence="3" key="1">
    <citation type="submission" date="2021-02" db="EMBL/GenBank/DDBJ databases">
        <title>First Annotated Genome of the Yellow-green Alga Tribonema minus.</title>
        <authorList>
            <person name="Mahan K.M."/>
        </authorList>
    </citation>
    <scope>NUCLEOTIDE SEQUENCE</scope>
    <source>
        <strain evidence="3">UTEX B ZZ1240</strain>
    </source>
</reference>
<feature type="compositionally biased region" description="Gly residues" evidence="1">
    <location>
        <begin position="265"/>
        <end position="281"/>
    </location>
</feature>
<name>A0A835YVB4_9STRA</name>
<gene>
    <name evidence="3" type="ORF">JKP88DRAFT_278813</name>
</gene>
<protein>
    <recommendedName>
        <fullName evidence="2">Protein kinase domain-containing protein</fullName>
    </recommendedName>
</protein>
<dbReference type="PANTHER" id="PTHR44167:SF24">
    <property type="entry name" value="SERINE_THREONINE-PROTEIN KINASE CHK2"/>
    <property type="match status" value="1"/>
</dbReference>
<dbReference type="Proteomes" id="UP000664859">
    <property type="component" value="Unassembled WGS sequence"/>
</dbReference>
<dbReference type="GO" id="GO:0005634">
    <property type="term" value="C:nucleus"/>
    <property type="evidence" value="ECO:0007669"/>
    <property type="project" value="TreeGrafter"/>
</dbReference>
<dbReference type="InterPro" id="IPR011009">
    <property type="entry name" value="Kinase-like_dom_sf"/>
</dbReference>
<dbReference type="EMBL" id="JAFCMP010000312">
    <property type="protein sequence ID" value="KAG5181634.1"/>
    <property type="molecule type" value="Genomic_DNA"/>
</dbReference>
<feature type="region of interest" description="Disordered" evidence="1">
    <location>
        <begin position="265"/>
        <end position="296"/>
    </location>
</feature>
<evidence type="ECO:0000259" key="2">
    <source>
        <dbReference type="PROSITE" id="PS50011"/>
    </source>
</evidence>
<dbReference type="GO" id="GO:0044773">
    <property type="term" value="P:mitotic DNA damage checkpoint signaling"/>
    <property type="evidence" value="ECO:0007669"/>
    <property type="project" value="TreeGrafter"/>
</dbReference>